<dbReference type="Pfam" id="PF00583">
    <property type="entry name" value="Acetyltransf_1"/>
    <property type="match status" value="1"/>
</dbReference>
<feature type="domain" description="N-acetyltransferase" evidence="3">
    <location>
        <begin position="1"/>
        <end position="116"/>
    </location>
</feature>
<dbReference type="InterPro" id="IPR050832">
    <property type="entry name" value="Bact_Acetyltransf"/>
</dbReference>
<sequence>MIAWSETVPVGSGQILWDGCAAPEVKRRHPDCPELNGLGIWPPELRSQGIGTAIIDAAEALVLERGHDQIGLGVDDDNHRAAALYLRLGYQETGCRYLDRYHHIDDNGIRHEVADPARFLVKRLGGSA</sequence>
<keyword evidence="1" id="KW-0808">Transferase</keyword>
<keyword evidence="2" id="KW-0012">Acyltransferase</keyword>
<dbReference type="InterPro" id="IPR016181">
    <property type="entry name" value="Acyl_CoA_acyltransferase"/>
</dbReference>
<evidence type="ECO:0000256" key="2">
    <source>
        <dbReference type="ARBA" id="ARBA00023315"/>
    </source>
</evidence>
<proteinExistence type="predicted"/>
<dbReference type="PROSITE" id="PS51186">
    <property type="entry name" value="GNAT"/>
    <property type="match status" value="1"/>
</dbReference>
<dbReference type="Gene3D" id="3.40.630.30">
    <property type="match status" value="1"/>
</dbReference>
<reference evidence="5" key="1">
    <citation type="journal article" date="2019" name="Int. J. Syst. Evol. Microbiol.">
        <title>The Global Catalogue of Microorganisms (GCM) 10K type strain sequencing project: providing services to taxonomists for standard genome sequencing and annotation.</title>
        <authorList>
            <consortium name="The Broad Institute Genomics Platform"/>
            <consortium name="The Broad Institute Genome Sequencing Center for Infectious Disease"/>
            <person name="Wu L."/>
            <person name="Ma J."/>
        </authorList>
    </citation>
    <scope>NUCLEOTIDE SEQUENCE [LARGE SCALE GENOMIC DNA]</scope>
    <source>
        <strain evidence="5">JCM 31696</strain>
    </source>
</reference>
<dbReference type="PANTHER" id="PTHR43877">
    <property type="entry name" value="AMINOALKYLPHOSPHONATE N-ACETYLTRANSFERASE-RELATED-RELATED"/>
    <property type="match status" value="1"/>
</dbReference>
<comment type="caution">
    <text evidence="4">The sequence shown here is derived from an EMBL/GenBank/DDBJ whole genome shotgun (WGS) entry which is preliminary data.</text>
</comment>
<organism evidence="4 5">
    <name type="scientific">Actinomadura adrarensis</name>
    <dbReference type="NCBI Taxonomy" id="1819600"/>
    <lineage>
        <taxon>Bacteria</taxon>
        <taxon>Bacillati</taxon>
        <taxon>Actinomycetota</taxon>
        <taxon>Actinomycetes</taxon>
        <taxon>Streptosporangiales</taxon>
        <taxon>Thermomonosporaceae</taxon>
        <taxon>Actinomadura</taxon>
    </lineage>
</organism>
<dbReference type="SUPFAM" id="SSF55729">
    <property type="entry name" value="Acyl-CoA N-acyltransferases (Nat)"/>
    <property type="match status" value="1"/>
</dbReference>
<dbReference type="Proteomes" id="UP001597083">
    <property type="component" value="Unassembled WGS sequence"/>
</dbReference>
<evidence type="ECO:0000259" key="3">
    <source>
        <dbReference type="PROSITE" id="PS51186"/>
    </source>
</evidence>
<protein>
    <submittedName>
        <fullName evidence="4">GNAT family N-acetyltransferase</fullName>
    </submittedName>
</protein>
<evidence type="ECO:0000313" key="5">
    <source>
        <dbReference type="Proteomes" id="UP001597083"/>
    </source>
</evidence>
<dbReference type="CDD" id="cd04301">
    <property type="entry name" value="NAT_SF"/>
    <property type="match status" value="1"/>
</dbReference>
<accession>A0ABW3CAM9</accession>
<dbReference type="EMBL" id="JBHTIR010000216">
    <property type="protein sequence ID" value="MFD0850989.1"/>
    <property type="molecule type" value="Genomic_DNA"/>
</dbReference>
<dbReference type="InterPro" id="IPR000182">
    <property type="entry name" value="GNAT_dom"/>
</dbReference>
<evidence type="ECO:0000313" key="4">
    <source>
        <dbReference type="EMBL" id="MFD0850989.1"/>
    </source>
</evidence>
<gene>
    <name evidence="4" type="ORF">ACFQ07_02030</name>
</gene>
<name>A0ABW3CAM9_9ACTN</name>
<evidence type="ECO:0000256" key="1">
    <source>
        <dbReference type="ARBA" id="ARBA00022679"/>
    </source>
</evidence>
<keyword evidence="5" id="KW-1185">Reference proteome</keyword>